<dbReference type="CDD" id="cd06261">
    <property type="entry name" value="TM_PBP2"/>
    <property type="match status" value="1"/>
</dbReference>
<evidence type="ECO:0000256" key="7">
    <source>
        <dbReference type="RuleBase" id="RU363032"/>
    </source>
</evidence>
<dbReference type="PROSITE" id="PS50928">
    <property type="entry name" value="ABC_TM1"/>
    <property type="match status" value="1"/>
</dbReference>
<dbReference type="PANTHER" id="PTHR30193:SF1">
    <property type="entry name" value="ABC TRANSPORTER PERMEASE PROTEIN YESP-RELATED"/>
    <property type="match status" value="1"/>
</dbReference>
<protein>
    <submittedName>
        <fullName evidence="10">Carbohydrate ABC transporter membrane protein 1, CUT1 family</fullName>
    </submittedName>
</protein>
<dbReference type="InterPro" id="IPR051393">
    <property type="entry name" value="ABC_transporter_permease"/>
</dbReference>
<keyword evidence="5 7" id="KW-1133">Transmembrane helix</keyword>
<evidence type="ECO:0000313" key="11">
    <source>
        <dbReference type="Proteomes" id="UP000199220"/>
    </source>
</evidence>
<evidence type="ECO:0000256" key="8">
    <source>
        <dbReference type="SAM" id="MobiDB-lite"/>
    </source>
</evidence>
<dbReference type="Gene3D" id="1.10.3720.10">
    <property type="entry name" value="MetI-like"/>
    <property type="match status" value="1"/>
</dbReference>
<evidence type="ECO:0000256" key="4">
    <source>
        <dbReference type="ARBA" id="ARBA00022692"/>
    </source>
</evidence>
<feature type="transmembrane region" description="Helical" evidence="7">
    <location>
        <begin position="138"/>
        <end position="156"/>
    </location>
</feature>
<feature type="transmembrane region" description="Helical" evidence="7">
    <location>
        <begin position="105"/>
        <end position="126"/>
    </location>
</feature>
<reference evidence="11" key="1">
    <citation type="submission" date="2016-10" db="EMBL/GenBank/DDBJ databases">
        <authorList>
            <person name="Varghese N."/>
            <person name="Submissions S."/>
        </authorList>
    </citation>
    <scope>NUCLEOTIDE SEQUENCE [LARGE SCALE GENOMIC DNA]</scope>
    <source>
        <strain evidence="11">DSM 21368</strain>
    </source>
</reference>
<comment type="subcellular location">
    <subcellularLocation>
        <location evidence="1 7">Cell membrane</location>
        <topology evidence="1 7">Multi-pass membrane protein</topology>
    </subcellularLocation>
</comment>
<dbReference type="InterPro" id="IPR000515">
    <property type="entry name" value="MetI-like"/>
</dbReference>
<dbReference type="GO" id="GO:0055085">
    <property type="term" value="P:transmembrane transport"/>
    <property type="evidence" value="ECO:0007669"/>
    <property type="project" value="InterPro"/>
</dbReference>
<keyword evidence="6 7" id="KW-0472">Membrane</keyword>
<dbReference type="Pfam" id="PF00528">
    <property type="entry name" value="BPD_transp_1"/>
    <property type="match status" value="1"/>
</dbReference>
<feature type="transmembrane region" description="Helical" evidence="7">
    <location>
        <begin position="41"/>
        <end position="68"/>
    </location>
</feature>
<dbReference type="OrthoDB" id="4053402at2"/>
<evidence type="ECO:0000313" key="10">
    <source>
        <dbReference type="EMBL" id="SEE85787.1"/>
    </source>
</evidence>
<keyword evidence="3" id="KW-1003">Cell membrane</keyword>
<evidence type="ECO:0000256" key="3">
    <source>
        <dbReference type="ARBA" id="ARBA00022475"/>
    </source>
</evidence>
<proteinExistence type="inferred from homology"/>
<feature type="transmembrane region" description="Helical" evidence="7">
    <location>
        <begin position="231"/>
        <end position="253"/>
    </location>
</feature>
<gene>
    <name evidence="10" type="ORF">SAMN04488554_3224</name>
</gene>
<evidence type="ECO:0000256" key="5">
    <source>
        <dbReference type="ARBA" id="ARBA00022989"/>
    </source>
</evidence>
<sequence length="328" mass="36138">MTTASLRRSPARGGGRTDPPRPGRKRRGKPQHAARMAHEGLWGYAFLAPWFLGLLGLTLGPLIASLYFSFTDYNLISSPEWTGVDNYVRMFTEDSRYWQSAKVTLTYVLVGVPLELAMALLVAVVLNRGLRALNLYRAVFYLPSLLGGSVAIAILWRQLFGVEGLVNQFLGMFGIETQSWVASPDTALGTLIILNVWQFGAPMVIFLAGLRQVPGELYEAASVDGASVVRKFLAITLPLLTPIIFFNLILRIINAFQAFTPAYIVSGGTGGPTDSTLFYTLYLYQQGFANLDMGYAAAMAWVLLIVIGIFTAANFLFSRFWVFYGDEG</sequence>
<feature type="region of interest" description="Disordered" evidence="8">
    <location>
        <begin position="1"/>
        <end position="30"/>
    </location>
</feature>
<comment type="similarity">
    <text evidence="7">Belongs to the binding-protein-dependent transport system permease family.</text>
</comment>
<organism evidence="10 11">
    <name type="scientific">Ruania alba</name>
    <dbReference type="NCBI Taxonomy" id="648782"/>
    <lineage>
        <taxon>Bacteria</taxon>
        <taxon>Bacillati</taxon>
        <taxon>Actinomycetota</taxon>
        <taxon>Actinomycetes</taxon>
        <taxon>Micrococcales</taxon>
        <taxon>Ruaniaceae</taxon>
        <taxon>Ruania</taxon>
    </lineage>
</organism>
<accession>A0A1H5MAG3</accession>
<dbReference type="SUPFAM" id="SSF160964">
    <property type="entry name" value="MalF N-terminal region-like"/>
    <property type="match status" value="1"/>
</dbReference>
<evidence type="ECO:0000256" key="6">
    <source>
        <dbReference type="ARBA" id="ARBA00023136"/>
    </source>
</evidence>
<evidence type="ECO:0000256" key="2">
    <source>
        <dbReference type="ARBA" id="ARBA00022448"/>
    </source>
</evidence>
<feature type="domain" description="ABC transmembrane type-1" evidence="9">
    <location>
        <begin position="101"/>
        <end position="314"/>
    </location>
</feature>
<dbReference type="Proteomes" id="UP000199220">
    <property type="component" value="Unassembled WGS sequence"/>
</dbReference>
<evidence type="ECO:0000259" key="9">
    <source>
        <dbReference type="PROSITE" id="PS50928"/>
    </source>
</evidence>
<keyword evidence="2 7" id="KW-0813">Transport</keyword>
<dbReference type="PANTHER" id="PTHR30193">
    <property type="entry name" value="ABC TRANSPORTER PERMEASE PROTEIN"/>
    <property type="match status" value="1"/>
</dbReference>
<dbReference type="AlphaFoldDB" id="A0A1H5MAG3"/>
<dbReference type="EMBL" id="FNTX01000002">
    <property type="protein sequence ID" value="SEE85787.1"/>
    <property type="molecule type" value="Genomic_DNA"/>
</dbReference>
<dbReference type="GO" id="GO:0005886">
    <property type="term" value="C:plasma membrane"/>
    <property type="evidence" value="ECO:0007669"/>
    <property type="project" value="UniProtKB-SubCell"/>
</dbReference>
<dbReference type="SUPFAM" id="SSF161098">
    <property type="entry name" value="MetI-like"/>
    <property type="match status" value="1"/>
</dbReference>
<dbReference type="STRING" id="648782.SAMN04488554_3224"/>
<evidence type="ECO:0000256" key="1">
    <source>
        <dbReference type="ARBA" id="ARBA00004651"/>
    </source>
</evidence>
<keyword evidence="4 7" id="KW-0812">Transmembrane</keyword>
<feature type="transmembrane region" description="Helical" evidence="7">
    <location>
        <begin position="293"/>
        <end position="317"/>
    </location>
</feature>
<dbReference type="InterPro" id="IPR035906">
    <property type="entry name" value="MetI-like_sf"/>
</dbReference>
<keyword evidence="11" id="KW-1185">Reference proteome</keyword>
<feature type="transmembrane region" description="Helical" evidence="7">
    <location>
        <begin position="187"/>
        <end position="210"/>
    </location>
</feature>
<name>A0A1H5MAG3_9MICO</name>